<dbReference type="GO" id="GO:0006412">
    <property type="term" value="P:translation"/>
    <property type="evidence" value="ECO:0007669"/>
    <property type="project" value="UniProtKB-UniRule"/>
</dbReference>
<comment type="similarity">
    <text evidence="1 7">Belongs to the bacterial ribosomal protein bL31 family. Type A subfamily.</text>
</comment>
<feature type="binding site" evidence="7">
    <location>
        <position position="40"/>
    </location>
    <ligand>
        <name>Zn(2+)</name>
        <dbReference type="ChEBI" id="CHEBI:29105"/>
    </ligand>
</feature>
<feature type="binding site" evidence="7">
    <location>
        <position position="37"/>
    </location>
    <ligand>
        <name>Zn(2+)</name>
        <dbReference type="ChEBI" id="CHEBI:29105"/>
    </ligand>
</feature>
<dbReference type="AlphaFoldDB" id="A0A1F5NN97"/>
<dbReference type="GO" id="GO:0019843">
    <property type="term" value="F:rRNA binding"/>
    <property type="evidence" value="ECO:0007669"/>
    <property type="project" value="UniProtKB-KW"/>
</dbReference>
<evidence type="ECO:0000313" key="9">
    <source>
        <dbReference type="Proteomes" id="UP000176864"/>
    </source>
</evidence>
<dbReference type="InterPro" id="IPR027491">
    <property type="entry name" value="Ribosomal_bL31_A"/>
</dbReference>
<dbReference type="NCBIfam" id="NF001809">
    <property type="entry name" value="PRK00528.1"/>
    <property type="match status" value="1"/>
</dbReference>
<comment type="cofactor">
    <cofactor evidence="7">
        <name>Zn(2+)</name>
        <dbReference type="ChEBI" id="CHEBI:29105"/>
    </cofactor>
    <text evidence="7">Binds 1 zinc ion per subunit.</text>
</comment>
<feature type="binding site" evidence="7">
    <location>
        <position position="19"/>
    </location>
    <ligand>
        <name>Zn(2+)</name>
        <dbReference type="ChEBI" id="CHEBI:29105"/>
    </ligand>
</feature>
<evidence type="ECO:0000313" key="8">
    <source>
        <dbReference type="EMBL" id="OGE79157.1"/>
    </source>
</evidence>
<dbReference type="SUPFAM" id="SSF143800">
    <property type="entry name" value="L28p-like"/>
    <property type="match status" value="1"/>
</dbReference>
<dbReference type="PROSITE" id="PS01143">
    <property type="entry name" value="RIBOSOMAL_L31"/>
    <property type="match status" value="1"/>
</dbReference>
<comment type="function">
    <text evidence="7">Binds the 23S rRNA.</text>
</comment>
<keyword evidence="4 7" id="KW-0689">Ribosomal protein</keyword>
<dbReference type="NCBIfam" id="NF000612">
    <property type="entry name" value="PRK00019.1"/>
    <property type="match status" value="1"/>
</dbReference>
<keyword evidence="2 7" id="KW-0699">rRNA-binding</keyword>
<dbReference type="PRINTS" id="PR01249">
    <property type="entry name" value="RIBOSOMALL31"/>
</dbReference>
<keyword evidence="7" id="KW-0479">Metal-binding</keyword>
<evidence type="ECO:0000256" key="5">
    <source>
        <dbReference type="ARBA" id="ARBA00023274"/>
    </source>
</evidence>
<dbReference type="Gene3D" id="4.10.830.30">
    <property type="entry name" value="Ribosomal protein L31"/>
    <property type="match status" value="1"/>
</dbReference>
<dbReference type="HAMAP" id="MF_00501">
    <property type="entry name" value="Ribosomal_bL31_1"/>
    <property type="match status" value="1"/>
</dbReference>
<keyword evidence="5 7" id="KW-0687">Ribonucleoprotein</keyword>
<evidence type="ECO:0000256" key="6">
    <source>
        <dbReference type="ARBA" id="ARBA00035687"/>
    </source>
</evidence>
<evidence type="ECO:0000256" key="2">
    <source>
        <dbReference type="ARBA" id="ARBA00022730"/>
    </source>
</evidence>
<dbReference type="PANTHER" id="PTHR33280:SF1">
    <property type="entry name" value="LARGE RIBOSOMAL SUBUNIT PROTEIN BL31C"/>
    <property type="match status" value="1"/>
</dbReference>
<reference evidence="8 9" key="1">
    <citation type="journal article" date="2016" name="Nat. Commun.">
        <title>Thousands of microbial genomes shed light on interconnected biogeochemical processes in an aquifer system.</title>
        <authorList>
            <person name="Anantharaman K."/>
            <person name="Brown C.T."/>
            <person name="Hug L.A."/>
            <person name="Sharon I."/>
            <person name="Castelle C.J."/>
            <person name="Probst A.J."/>
            <person name="Thomas B.C."/>
            <person name="Singh A."/>
            <person name="Wilkins M.J."/>
            <person name="Karaoz U."/>
            <person name="Brodie E.L."/>
            <person name="Williams K.H."/>
            <person name="Hubbard S.S."/>
            <person name="Banfield J.F."/>
        </authorList>
    </citation>
    <scope>NUCLEOTIDE SEQUENCE [LARGE SCALE GENOMIC DNA]</scope>
</reference>
<dbReference type="STRING" id="1817824.A2751_05640"/>
<dbReference type="GO" id="GO:1990904">
    <property type="term" value="C:ribonucleoprotein complex"/>
    <property type="evidence" value="ECO:0007669"/>
    <property type="project" value="UniProtKB-KW"/>
</dbReference>
<dbReference type="PANTHER" id="PTHR33280">
    <property type="entry name" value="50S RIBOSOMAL PROTEIN L31, CHLOROPLASTIC"/>
    <property type="match status" value="1"/>
</dbReference>
<comment type="caution">
    <text evidence="8">The sequence shown here is derived from an EMBL/GenBank/DDBJ whole genome shotgun (WGS) entry which is preliminary data.</text>
</comment>
<protein>
    <recommendedName>
        <fullName evidence="6 7">Large ribosomal subunit protein bL31</fullName>
    </recommendedName>
</protein>
<feature type="binding site" evidence="7">
    <location>
        <position position="17"/>
    </location>
    <ligand>
        <name>Zn(2+)</name>
        <dbReference type="ChEBI" id="CHEBI:29105"/>
    </ligand>
</feature>
<name>A0A1F5NN97_9BACT</name>
<dbReference type="InterPro" id="IPR002150">
    <property type="entry name" value="Ribosomal_bL31"/>
</dbReference>
<evidence type="ECO:0000256" key="4">
    <source>
        <dbReference type="ARBA" id="ARBA00022980"/>
    </source>
</evidence>
<dbReference type="InterPro" id="IPR042105">
    <property type="entry name" value="Ribosomal_bL31_sf"/>
</dbReference>
<dbReference type="GO" id="GO:0005840">
    <property type="term" value="C:ribosome"/>
    <property type="evidence" value="ECO:0007669"/>
    <property type="project" value="UniProtKB-KW"/>
</dbReference>
<dbReference type="GO" id="GO:0003735">
    <property type="term" value="F:structural constituent of ribosome"/>
    <property type="evidence" value="ECO:0007669"/>
    <property type="project" value="InterPro"/>
</dbReference>
<proteinExistence type="inferred from homology"/>
<keyword evidence="7" id="KW-0862">Zinc</keyword>
<evidence type="ECO:0000256" key="3">
    <source>
        <dbReference type="ARBA" id="ARBA00022884"/>
    </source>
</evidence>
<dbReference type="GO" id="GO:0046872">
    <property type="term" value="F:metal ion binding"/>
    <property type="evidence" value="ECO:0007669"/>
    <property type="project" value="UniProtKB-KW"/>
</dbReference>
<organism evidence="8 9">
    <name type="scientific">Candidatus Doudnabacteria bacterium RIFCSPHIGHO2_01_FULL_46_14</name>
    <dbReference type="NCBI Taxonomy" id="1817824"/>
    <lineage>
        <taxon>Bacteria</taxon>
        <taxon>Candidatus Doudnaibacteriota</taxon>
    </lineage>
</organism>
<dbReference type="Proteomes" id="UP000176864">
    <property type="component" value="Unassembled WGS sequence"/>
</dbReference>
<evidence type="ECO:0000256" key="7">
    <source>
        <dbReference type="HAMAP-Rule" id="MF_00501"/>
    </source>
</evidence>
<evidence type="ECO:0000256" key="1">
    <source>
        <dbReference type="ARBA" id="ARBA00009296"/>
    </source>
</evidence>
<keyword evidence="3 7" id="KW-0694">RNA-binding</keyword>
<dbReference type="EMBL" id="MFEK01000007">
    <property type="protein sequence ID" value="OGE79157.1"/>
    <property type="molecule type" value="Genomic_DNA"/>
</dbReference>
<dbReference type="Pfam" id="PF01197">
    <property type="entry name" value="Ribosomal_L31"/>
    <property type="match status" value="1"/>
</dbReference>
<dbReference type="InterPro" id="IPR034704">
    <property type="entry name" value="Ribosomal_bL28/bL31-like_sf"/>
</dbReference>
<comment type="subunit">
    <text evidence="7">Part of the 50S ribosomal subunit.</text>
</comment>
<accession>A0A1F5NN97</accession>
<sequence>MKKSLHPTYYSSAKVVCACGNSFTTGSTREEIHVEICSACHPFYTGKQKLVDTAGRVEKFQKRMKQAETSVKLHISKKHKLTKKAEAKAAKKVEK</sequence>
<gene>
    <name evidence="7" type="primary">rpmE</name>
    <name evidence="8" type="ORF">A2751_05640</name>
</gene>
<dbReference type="NCBIfam" id="TIGR00105">
    <property type="entry name" value="L31"/>
    <property type="match status" value="1"/>
</dbReference>